<dbReference type="OrthoDB" id="9145918at2"/>
<organism evidence="1 2">
    <name type="scientific">Halomonas urmiana</name>
    <dbReference type="NCBI Taxonomy" id="490901"/>
    <lineage>
        <taxon>Bacteria</taxon>
        <taxon>Pseudomonadati</taxon>
        <taxon>Pseudomonadota</taxon>
        <taxon>Gammaproteobacteria</taxon>
        <taxon>Oceanospirillales</taxon>
        <taxon>Halomonadaceae</taxon>
        <taxon>Halomonas</taxon>
    </lineage>
</organism>
<name>A0A5R8MI41_9GAMM</name>
<reference evidence="1 2" key="1">
    <citation type="journal article" date="2007" name="Int. J. Syst. Evol. Microbiol.">
        <title>Halomonas saccharevitans sp. nov., Halomonas arcis sp. nov. and Halomonas subterranea sp. nov., halophilic bacteria isolated from hypersaline environments of China.</title>
        <authorList>
            <person name="Xu X.W."/>
            <person name="Wu Y.H."/>
            <person name="Zhou Z."/>
            <person name="Wang C.S."/>
            <person name="Zhou Y.G."/>
            <person name="Zhang H.B."/>
            <person name="Wang Y."/>
            <person name="Wu M."/>
        </authorList>
    </citation>
    <scope>NUCLEOTIDE SEQUENCE [LARGE SCALE GENOMIC DNA]</scope>
    <source>
        <strain evidence="1 2">TBZ3</strain>
    </source>
</reference>
<keyword evidence="2" id="KW-1185">Reference proteome</keyword>
<gene>
    <name evidence="1" type="ORF">FEI13_08225</name>
</gene>
<dbReference type="RefSeq" id="WP_138181062.1">
    <property type="nucleotide sequence ID" value="NZ_VBUI01000010.1"/>
</dbReference>
<proteinExistence type="predicted"/>
<dbReference type="AlphaFoldDB" id="A0A5R8MI41"/>
<protein>
    <submittedName>
        <fullName evidence="1">Uncharacterized protein</fullName>
    </submittedName>
</protein>
<dbReference type="Proteomes" id="UP000306973">
    <property type="component" value="Unassembled WGS sequence"/>
</dbReference>
<evidence type="ECO:0000313" key="1">
    <source>
        <dbReference type="EMBL" id="TLF51645.1"/>
    </source>
</evidence>
<evidence type="ECO:0000313" key="2">
    <source>
        <dbReference type="Proteomes" id="UP000306973"/>
    </source>
</evidence>
<sequence>MINTTSNIVVLKDGESLCESIRQAIEETIDILKSNYKIEGYVSPNDITSGRNNQFKELAFIRYIAPFQKKRHTKEWLINFYPFVCGTGRRGHVSEGDPVNLAGLVNESISKTLCNPVIRGMRYFYLSLWRKKAVLLTMEFKLPSIQKDQDAGRLLYSELLYSVRTPGMKGEVDESKSLIPYLKHTAYRNVYWYYWKPVVASDWHVIEDVNNTDLKKYFNEMAKRIEQGAGEKTTYPVSSTGFLGVLYKKYGERCRFEFDKVSKYNPRAERDVKDLRFEIETFSSSTDYAGQKEVWLKLEQSYINLIEKGFSKGKVKLANQSLSKLNRYLFSILPKEECSPPYPKNFDRKYLDGVDVPSIRDSVINKGNLFINLDQFFTHVESVSEAYDNVRGFNNPLLDIDKPRERKRQTTNKKTFTIDDFRFIYELSYCISEVSWYINSVISNGAFEEELEGGASFRANGLNSVEDLVNIDVLHEELGLTSNTEKNLIIYRRAFSNLFEDMLKMHRNRSVVDMEDFGYVPFISYCRLSDEKEVMVPIRFIPTRLLKIVSVLLKGKKRYTPFLAMQNINQVVTALETGLRHITVRWLDKRKYKHGAVDVKSKYFNLYVNSDKVSRAWVRPTSKKLLEILERQVDSHRWFDEDHVNFLINYNNERVTRHGRVSPIFIRYDKKEVYGEHVASEYYNVLMFYVSILKKMIGEDPIDELHLEKDNPNFDKKKDFEFALRKLKNFSSGYTPHGTRASVVSIMSTVLPADIIGKFITGHVSVDTVKYYTVVNIETMQQMGLIDSVELDGRIEKVMAMMTPIRINADRKDSKIRKLLTHGNDSIASVLNDFGSCSFSMEAGEQYISGVEEMERVDRSRLAFLPTHICPLENECPNSIRTSIGEKQCGQCPYSVKTVDHLTGIQAKCRYLARELDSKKKVMRKHKEKNGAVETSELMQSQYMKVASELAAWTLTEKMLRENYEKLKNKVLVNKPEMLKSVVEEKSAPSDWLGRLLLECDEATTYPDLANSTLEAHVLRCRTKIVSSKVRLEEYYGKDDDFDLVEGFRHHVRAVCLSSGKTPDELVRFLENNKSKALEKSTFQSSQLLPAYKN</sequence>
<accession>A0A5R8MI41</accession>
<comment type="caution">
    <text evidence="1">The sequence shown here is derived from an EMBL/GenBank/DDBJ whole genome shotgun (WGS) entry which is preliminary data.</text>
</comment>
<dbReference type="EMBL" id="VBUI01000010">
    <property type="protein sequence ID" value="TLF51645.1"/>
    <property type="molecule type" value="Genomic_DNA"/>
</dbReference>